<dbReference type="EMBL" id="BAAAPE010000016">
    <property type="protein sequence ID" value="GAA2096666.1"/>
    <property type="molecule type" value="Genomic_DNA"/>
</dbReference>
<evidence type="ECO:0000313" key="4">
    <source>
        <dbReference type="EMBL" id="GAA2096666.1"/>
    </source>
</evidence>
<dbReference type="Gene3D" id="3.40.50.300">
    <property type="entry name" value="P-loop containing nucleotide triphosphate hydrolases"/>
    <property type="match status" value="1"/>
</dbReference>
<reference evidence="4 5" key="1">
    <citation type="journal article" date="2019" name="Int. J. Syst. Evol. Microbiol.">
        <title>The Global Catalogue of Microorganisms (GCM) 10K type strain sequencing project: providing services to taxonomists for standard genome sequencing and annotation.</title>
        <authorList>
            <consortium name="The Broad Institute Genomics Platform"/>
            <consortium name="The Broad Institute Genome Sequencing Center for Infectious Disease"/>
            <person name="Wu L."/>
            <person name="Ma J."/>
        </authorList>
    </citation>
    <scope>NUCLEOTIDE SEQUENCE [LARGE SCALE GENOMIC DNA]</scope>
    <source>
        <strain evidence="4 5">JCM 15478</strain>
    </source>
</reference>
<evidence type="ECO:0000256" key="3">
    <source>
        <dbReference type="SAM" id="MobiDB-lite"/>
    </source>
</evidence>
<comment type="caution">
    <text evidence="4">The sequence shown here is derived from an EMBL/GenBank/DDBJ whole genome shotgun (WGS) entry which is preliminary data.</text>
</comment>
<gene>
    <name evidence="4" type="ORF">GCM10009801_66430</name>
</gene>
<dbReference type="SUPFAM" id="SSF52540">
    <property type="entry name" value="P-loop containing nucleoside triphosphate hydrolases"/>
    <property type="match status" value="1"/>
</dbReference>
<sequence>MAGLDPLARHEVTGVLMGLAAEEGTTLVMSSHLVPELEGVCDHLVLLRDGRVRRDGGIDPLLDTHAVVTGPADAAGPATAPDRPQEAAA</sequence>
<keyword evidence="2" id="KW-0067">ATP-binding</keyword>
<dbReference type="Proteomes" id="UP001500016">
    <property type="component" value="Unassembled WGS sequence"/>
</dbReference>
<organism evidence="4 5">
    <name type="scientific">Streptomyces albiaxialis</name>
    <dbReference type="NCBI Taxonomy" id="329523"/>
    <lineage>
        <taxon>Bacteria</taxon>
        <taxon>Bacillati</taxon>
        <taxon>Actinomycetota</taxon>
        <taxon>Actinomycetes</taxon>
        <taxon>Kitasatosporales</taxon>
        <taxon>Streptomycetaceae</taxon>
        <taxon>Streptomyces</taxon>
    </lineage>
</organism>
<evidence type="ECO:0000313" key="5">
    <source>
        <dbReference type="Proteomes" id="UP001500016"/>
    </source>
</evidence>
<evidence type="ECO:0000256" key="2">
    <source>
        <dbReference type="ARBA" id="ARBA00022840"/>
    </source>
</evidence>
<feature type="region of interest" description="Disordered" evidence="3">
    <location>
        <begin position="69"/>
        <end position="89"/>
    </location>
</feature>
<name>A0ABN2WPM6_9ACTN</name>
<keyword evidence="1" id="KW-0547">Nucleotide-binding</keyword>
<feature type="compositionally biased region" description="Low complexity" evidence="3">
    <location>
        <begin position="69"/>
        <end position="82"/>
    </location>
</feature>
<keyword evidence="5" id="KW-1185">Reference proteome</keyword>
<evidence type="ECO:0000256" key="1">
    <source>
        <dbReference type="ARBA" id="ARBA00022741"/>
    </source>
</evidence>
<protein>
    <recommendedName>
        <fullName evidence="6">ABC transporter ATP-binding protein</fullName>
    </recommendedName>
</protein>
<dbReference type="InterPro" id="IPR027417">
    <property type="entry name" value="P-loop_NTPase"/>
</dbReference>
<accession>A0ABN2WPM6</accession>
<dbReference type="PANTHER" id="PTHR43158:SF2">
    <property type="entry name" value="SKFA PEPTIDE EXPORT ATP-BINDING PROTEIN SKFE"/>
    <property type="match status" value="1"/>
</dbReference>
<evidence type="ECO:0008006" key="6">
    <source>
        <dbReference type="Google" id="ProtNLM"/>
    </source>
</evidence>
<proteinExistence type="predicted"/>
<dbReference type="PANTHER" id="PTHR43158">
    <property type="entry name" value="SKFA PEPTIDE EXPORT ATP-BINDING PROTEIN SKFE"/>
    <property type="match status" value="1"/>
</dbReference>